<dbReference type="PROSITE" id="PS50188">
    <property type="entry name" value="B302_SPRY"/>
    <property type="match status" value="1"/>
</dbReference>
<accession>A0A9N8WG72</accession>
<organism evidence="3 4">
    <name type="scientific">Acaulospora morrowiae</name>
    <dbReference type="NCBI Taxonomy" id="94023"/>
    <lineage>
        <taxon>Eukaryota</taxon>
        <taxon>Fungi</taxon>
        <taxon>Fungi incertae sedis</taxon>
        <taxon>Mucoromycota</taxon>
        <taxon>Glomeromycotina</taxon>
        <taxon>Glomeromycetes</taxon>
        <taxon>Diversisporales</taxon>
        <taxon>Acaulosporaceae</taxon>
        <taxon>Acaulospora</taxon>
    </lineage>
</organism>
<sequence>MALPTAWNVYDKSTFLDVDIEGRRVAYTDRDGNRNPATIRSNFPILPKCGLFYFEVTIVNEGDNGIIGIGLCTKTANLDSMPGWEDDSWGYHGDDGKCFHSLGVGRVYGPLFTTGDTIGCCLNFQYNTIFYTKNGVHLGIAFRWLEGDLYPCVGMKSHGGLIEVNFGHKNFNYEAMNDEDIDDELLKEEWNKILFQNGTLPNRQIDRFAELSESLPIKLNNKLSSKYRVKAYLAIGKHHKARANLAEFKYRTKVYFVMGNYKKALEEITKILEIAQNNTFALRYRGEIYHIMGNFRESLGDLNGLLKINPRNKWAYESLGEVHREFV</sequence>
<keyword evidence="1" id="KW-0802">TPR repeat</keyword>
<dbReference type="InterPro" id="IPR019734">
    <property type="entry name" value="TPR_rpt"/>
</dbReference>
<dbReference type="Gene3D" id="1.25.40.10">
    <property type="entry name" value="Tetratricopeptide repeat domain"/>
    <property type="match status" value="1"/>
</dbReference>
<dbReference type="OrthoDB" id="25503at2759"/>
<dbReference type="SUPFAM" id="SSF49899">
    <property type="entry name" value="Concanavalin A-like lectins/glucanases"/>
    <property type="match status" value="1"/>
</dbReference>
<dbReference type="InterPro" id="IPR043136">
    <property type="entry name" value="B30.2/SPRY_sf"/>
</dbReference>
<evidence type="ECO:0000259" key="2">
    <source>
        <dbReference type="PROSITE" id="PS50188"/>
    </source>
</evidence>
<evidence type="ECO:0000256" key="1">
    <source>
        <dbReference type="PROSITE-ProRule" id="PRU00339"/>
    </source>
</evidence>
<feature type="repeat" description="TPR" evidence="1">
    <location>
        <begin position="279"/>
        <end position="312"/>
    </location>
</feature>
<dbReference type="EMBL" id="CAJVPV010001173">
    <property type="protein sequence ID" value="CAG8488815.1"/>
    <property type="molecule type" value="Genomic_DNA"/>
</dbReference>
<evidence type="ECO:0000313" key="4">
    <source>
        <dbReference type="Proteomes" id="UP000789342"/>
    </source>
</evidence>
<keyword evidence="4" id="KW-1185">Reference proteome</keyword>
<dbReference type="PANTHER" id="PTHR12864">
    <property type="entry name" value="RAN BINDING PROTEIN 9-RELATED"/>
    <property type="match status" value="1"/>
</dbReference>
<dbReference type="Gene3D" id="2.60.120.920">
    <property type="match status" value="1"/>
</dbReference>
<protein>
    <submittedName>
        <fullName evidence="3">6545_t:CDS:1</fullName>
    </submittedName>
</protein>
<dbReference type="Pfam" id="PF00622">
    <property type="entry name" value="SPRY"/>
    <property type="match status" value="1"/>
</dbReference>
<dbReference type="InterPro" id="IPR003877">
    <property type="entry name" value="SPRY_dom"/>
</dbReference>
<gene>
    <name evidence="3" type="ORF">AMORRO_LOCUS2676</name>
</gene>
<dbReference type="AlphaFoldDB" id="A0A9N8WG72"/>
<dbReference type="PROSITE" id="PS50005">
    <property type="entry name" value="TPR"/>
    <property type="match status" value="1"/>
</dbReference>
<dbReference type="InterPro" id="IPR013320">
    <property type="entry name" value="ConA-like_dom_sf"/>
</dbReference>
<evidence type="ECO:0000313" key="3">
    <source>
        <dbReference type="EMBL" id="CAG8488815.1"/>
    </source>
</evidence>
<name>A0A9N8WG72_9GLOM</name>
<dbReference type="InterPro" id="IPR050618">
    <property type="entry name" value="Ubq-SigPath_Reg"/>
</dbReference>
<comment type="caution">
    <text evidence="3">The sequence shown here is derived from an EMBL/GenBank/DDBJ whole genome shotgun (WGS) entry which is preliminary data.</text>
</comment>
<dbReference type="SUPFAM" id="SSF48452">
    <property type="entry name" value="TPR-like"/>
    <property type="match status" value="1"/>
</dbReference>
<proteinExistence type="predicted"/>
<dbReference type="InterPro" id="IPR001870">
    <property type="entry name" value="B30.2/SPRY"/>
</dbReference>
<dbReference type="SMART" id="SM00028">
    <property type="entry name" value="TPR"/>
    <property type="match status" value="2"/>
</dbReference>
<dbReference type="InterPro" id="IPR011990">
    <property type="entry name" value="TPR-like_helical_dom_sf"/>
</dbReference>
<dbReference type="Proteomes" id="UP000789342">
    <property type="component" value="Unassembled WGS sequence"/>
</dbReference>
<reference evidence="3" key="1">
    <citation type="submission" date="2021-06" db="EMBL/GenBank/DDBJ databases">
        <authorList>
            <person name="Kallberg Y."/>
            <person name="Tangrot J."/>
            <person name="Rosling A."/>
        </authorList>
    </citation>
    <scope>NUCLEOTIDE SEQUENCE</scope>
    <source>
        <strain evidence="3">CL551</strain>
    </source>
</reference>
<dbReference type="SMART" id="SM00449">
    <property type="entry name" value="SPRY"/>
    <property type="match status" value="1"/>
</dbReference>
<feature type="domain" description="B30.2/SPRY" evidence="2">
    <location>
        <begin position="1"/>
        <end position="171"/>
    </location>
</feature>